<dbReference type="Pfam" id="PF07963">
    <property type="entry name" value="N_methyl"/>
    <property type="match status" value="1"/>
</dbReference>
<protein>
    <submittedName>
        <fullName evidence="3">Prepilin-type N-terminal cleavage/methylation domain-containing protein</fullName>
    </submittedName>
</protein>
<dbReference type="GO" id="GO:0015627">
    <property type="term" value="C:type II protein secretion system complex"/>
    <property type="evidence" value="ECO:0007669"/>
    <property type="project" value="InterPro"/>
</dbReference>
<dbReference type="PROSITE" id="PS00409">
    <property type="entry name" value="PROKAR_NTER_METHYL"/>
    <property type="match status" value="1"/>
</dbReference>
<sequence>MGTTSVAADRGGFTLIEMVIALAIIAILMAVSLPSYEEQMVQGRRSDGTTALTIFSQRMERYFLENGSYSGATTSIYKSTSDNEYYLLSVTTTGESYQLLATATGIQAGDAVCGNLTLNEKGERGITGSGSAIDCWH</sequence>
<dbReference type="Pfam" id="PF16732">
    <property type="entry name" value="ComP_DUS"/>
    <property type="match status" value="1"/>
</dbReference>
<dbReference type="NCBIfam" id="TIGR02532">
    <property type="entry name" value="IV_pilin_GFxxxE"/>
    <property type="match status" value="1"/>
</dbReference>
<dbReference type="AlphaFoldDB" id="A0A8J6P434"/>
<dbReference type="Gene3D" id="3.30.700.10">
    <property type="entry name" value="Glycoprotein, Type 4 Pilin"/>
    <property type="match status" value="1"/>
</dbReference>
<keyword evidence="2" id="KW-1133">Transmembrane helix</keyword>
<dbReference type="GO" id="GO:0015628">
    <property type="term" value="P:protein secretion by the type II secretion system"/>
    <property type="evidence" value="ECO:0007669"/>
    <property type="project" value="InterPro"/>
</dbReference>
<evidence type="ECO:0000256" key="1">
    <source>
        <dbReference type="ARBA" id="ARBA00022481"/>
    </source>
</evidence>
<feature type="transmembrane region" description="Helical" evidence="2">
    <location>
        <begin position="12"/>
        <end position="36"/>
    </location>
</feature>
<dbReference type="InterPro" id="IPR031982">
    <property type="entry name" value="PilE-like"/>
</dbReference>
<dbReference type="EMBL" id="JACNFK010000029">
    <property type="protein sequence ID" value="MBC8519889.1"/>
    <property type="molecule type" value="Genomic_DNA"/>
</dbReference>
<accession>A0A8J6P434</accession>
<evidence type="ECO:0000313" key="4">
    <source>
        <dbReference type="Proteomes" id="UP000654401"/>
    </source>
</evidence>
<comment type="caution">
    <text evidence="3">The sequence shown here is derived from an EMBL/GenBank/DDBJ whole genome shotgun (WGS) entry which is preliminary data.</text>
</comment>
<name>A0A8J6P434_9GAMM</name>
<gene>
    <name evidence="3" type="ORF">H8D24_05740</name>
</gene>
<reference evidence="3 4" key="1">
    <citation type="submission" date="2020-08" db="EMBL/GenBank/DDBJ databases">
        <title>Bridging the membrane lipid divide: bacteria of the FCB group superphylum have the potential to synthesize archaeal ether lipids.</title>
        <authorList>
            <person name="Villanueva L."/>
            <person name="Von Meijenfeldt F.A.B."/>
            <person name="Westbye A.B."/>
            <person name="Yadav S."/>
            <person name="Hopmans E.C."/>
            <person name="Dutilh B.E."/>
            <person name="Sinninghe Damste J.S."/>
        </authorList>
    </citation>
    <scope>NUCLEOTIDE SEQUENCE [LARGE SCALE GENOMIC DNA]</scope>
    <source>
        <strain evidence="3">NIOZ-UU100</strain>
    </source>
</reference>
<dbReference type="InterPro" id="IPR045584">
    <property type="entry name" value="Pilin-like"/>
</dbReference>
<keyword evidence="1" id="KW-0488">Methylation</keyword>
<dbReference type="PRINTS" id="PR00813">
    <property type="entry name" value="BCTERIALGSPG"/>
</dbReference>
<keyword evidence="2" id="KW-0812">Transmembrane</keyword>
<dbReference type="SUPFAM" id="SSF54523">
    <property type="entry name" value="Pili subunits"/>
    <property type="match status" value="1"/>
</dbReference>
<dbReference type="GO" id="GO:0043683">
    <property type="term" value="P:type IV pilus assembly"/>
    <property type="evidence" value="ECO:0007669"/>
    <property type="project" value="InterPro"/>
</dbReference>
<dbReference type="Proteomes" id="UP000654401">
    <property type="component" value="Unassembled WGS sequence"/>
</dbReference>
<evidence type="ECO:0000313" key="3">
    <source>
        <dbReference type="EMBL" id="MBC8519889.1"/>
    </source>
</evidence>
<keyword evidence="2" id="KW-0472">Membrane</keyword>
<dbReference type="InterPro" id="IPR012902">
    <property type="entry name" value="N_methyl_site"/>
</dbReference>
<proteinExistence type="predicted"/>
<evidence type="ECO:0000256" key="2">
    <source>
        <dbReference type="SAM" id="Phobius"/>
    </source>
</evidence>
<dbReference type="InterPro" id="IPR000983">
    <property type="entry name" value="Bac_GSPG_pilin"/>
</dbReference>
<organism evidence="3 4">
    <name type="scientific">Candidatus Thiopontia autotrophica</name>
    <dbReference type="NCBI Taxonomy" id="2841688"/>
    <lineage>
        <taxon>Bacteria</taxon>
        <taxon>Pseudomonadati</taxon>
        <taxon>Pseudomonadota</taxon>
        <taxon>Gammaproteobacteria</taxon>
        <taxon>Candidatus Thiopontia</taxon>
    </lineage>
</organism>